<protein>
    <submittedName>
        <fullName evidence="1">Uncharacterized protein</fullName>
    </submittedName>
</protein>
<dbReference type="OrthoDB" id="10279925at2759"/>
<organism evidence="1 2">
    <name type="scientific">Penicillium cosmopolitanum</name>
    <dbReference type="NCBI Taxonomy" id="1131564"/>
    <lineage>
        <taxon>Eukaryota</taxon>
        <taxon>Fungi</taxon>
        <taxon>Dikarya</taxon>
        <taxon>Ascomycota</taxon>
        <taxon>Pezizomycotina</taxon>
        <taxon>Eurotiomycetes</taxon>
        <taxon>Eurotiomycetidae</taxon>
        <taxon>Eurotiales</taxon>
        <taxon>Aspergillaceae</taxon>
        <taxon>Penicillium</taxon>
    </lineage>
</organism>
<comment type="caution">
    <text evidence="1">The sequence shown here is derived from an EMBL/GenBank/DDBJ whole genome shotgun (WGS) entry which is preliminary data.</text>
</comment>
<evidence type="ECO:0000313" key="1">
    <source>
        <dbReference type="EMBL" id="KAJ5385988.1"/>
    </source>
</evidence>
<dbReference type="RefSeq" id="XP_056483786.1">
    <property type="nucleotide sequence ID" value="XM_056633166.1"/>
</dbReference>
<reference evidence="1" key="1">
    <citation type="submission" date="2022-12" db="EMBL/GenBank/DDBJ databases">
        <authorList>
            <person name="Petersen C."/>
        </authorList>
    </citation>
    <scope>NUCLEOTIDE SEQUENCE</scope>
    <source>
        <strain evidence="1">IBT 29677</strain>
    </source>
</reference>
<reference evidence="1" key="2">
    <citation type="journal article" date="2023" name="IMA Fungus">
        <title>Comparative genomic study of the Penicillium genus elucidates a diverse pangenome and 15 lateral gene transfer events.</title>
        <authorList>
            <person name="Petersen C."/>
            <person name="Sorensen T."/>
            <person name="Nielsen M.R."/>
            <person name="Sondergaard T.E."/>
            <person name="Sorensen J.L."/>
            <person name="Fitzpatrick D.A."/>
            <person name="Frisvad J.C."/>
            <person name="Nielsen K.L."/>
        </authorList>
    </citation>
    <scope>NUCLEOTIDE SEQUENCE</scope>
    <source>
        <strain evidence="1">IBT 29677</strain>
    </source>
</reference>
<dbReference type="AlphaFoldDB" id="A0A9W9VMQ1"/>
<dbReference type="GeneID" id="81372146"/>
<name>A0A9W9VMQ1_9EURO</name>
<keyword evidence="2" id="KW-1185">Reference proteome</keyword>
<accession>A0A9W9VMQ1</accession>
<gene>
    <name evidence="1" type="ORF">N7509_008529</name>
</gene>
<evidence type="ECO:0000313" key="2">
    <source>
        <dbReference type="Proteomes" id="UP001147747"/>
    </source>
</evidence>
<proteinExistence type="predicted"/>
<dbReference type="Proteomes" id="UP001147747">
    <property type="component" value="Unassembled WGS sequence"/>
</dbReference>
<sequence length="68" mass="6969">MCESGNTVITGYSTTTDYAQSLCSDVVVAVEWVIGNCALCSSDDCLVGGVAATYGNGDLPIMVRGTNV</sequence>
<dbReference type="EMBL" id="JAPZBU010000009">
    <property type="protein sequence ID" value="KAJ5385988.1"/>
    <property type="molecule type" value="Genomic_DNA"/>
</dbReference>